<dbReference type="UniPathway" id="UPA00344"/>
<dbReference type="GO" id="GO:0046872">
    <property type="term" value="F:metal ion binding"/>
    <property type="evidence" value="ECO:0007669"/>
    <property type="project" value="UniProtKB-KW"/>
</dbReference>
<keyword evidence="9 12" id="KW-0501">Molybdenum cofactor biosynthesis</keyword>
<dbReference type="PANTHER" id="PTHR22960:SF0">
    <property type="entry name" value="MOLYBDENUM COFACTOR BIOSYNTHESIS PROTEIN 1"/>
    <property type="match status" value="1"/>
</dbReference>
<dbReference type="GO" id="GO:0061798">
    <property type="term" value="F:GTP 3',8'-cyclase activity"/>
    <property type="evidence" value="ECO:0007669"/>
    <property type="project" value="UniProtKB-UniRule"/>
</dbReference>
<dbReference type="SFLD" id="SFLDG01386">
    <property type="entry name" value="main_SPASM_domain-containing"/>
    <property type="match status" value="1"/>
</dbReference>
<dbReference type="InterPro" id="IPR010505">
    <property type="entry name" value="MoaA_twitch"/>
</dbReference>
<feature type="binding site" evidence="12">
    <location>
        <position position="270"/>
    </location>
    <ligand>
        <name>[4Fe-4S] cluster</name>
        <dbReference type="ChEBI" id="CHEBI:49883"/>
        <label>2</label>
        <note>4Fe-4S-substrate</note>
    </ligand>
</feature>
<keyword evidence="3 12" id="KW-0949">S-adenosyl-L-methionine</keyword>
<feature type="binding site" evidence="12">
    <location>
        <position position="38"/>
    </location>
    <ligand>
        <name>[4Fe-4S] cluster</name>
        <dbReference type="ChEBI" id="CHEBI:49883"/>
        <label>1</label>
        <note>4Fe-4S-S-AdoMet</note>
    </ligand>
</feature>
<evidence type="ECO:0000256" key="6">
    <source>
        <dbReference type="ARBA" id="ARBA00023004"/>
    </source>
</evidence>
<feature type="binding site" evidence="12">
    <location>
        <position position="134"/>
    </location>
    <ligand>
        <name>S-adenosyl-L-methionine</name>
        <dbReference type="ChEBI" id="CHEBI:59789"/>
    </ligand>
</feature>
<feature type="binding site" evidence="12">
    <location>
        <position position="170"/>
    </location>
    <ligand>
        <name>GTP</name>
        <dbReference type="ChEBI" id="CHEBI:37565"/>
    </ligand>
</feature>
<evidence type="ECO:0000256" key="5">
    <source>
        <dbReference type="ARBA" id="ARBA00022741"/>
    </source>
</evidence>
<keyword evidence="5 12" id="KW-0547">Nucleotide-binding</keyword>
<feature type="binding site" evidence="12">
    <location>
        <position position="76"/>
    </location>
    <ligand>
        <name>GTP</name>
        <dbReference type="ChEBI" id="CHEBI:37565"/>
    </ligand>
</feature>
<keyword evidence="7 12" id="KW-0411">Iron-sulfur</keyword>
<protein>
    <recommendedName>
        <fullName evidence="1 12">GTP 3',8-cyclase</fullName>
        <ecNumber evidence="1 12">4.1.99.22</ecNumber>
    </recommendedName>
    <alternativeName>
        <fullName evidence="12">Molybdenum cofactor biosynthesis protein A</fullName>
    </alternativeName>
</protein>
<dbReference type="Gene3D" id="3.20.20.70">
    <property type="entry name" value="Aldolase class I"/>
    <property type="match status" value="1"/>
</dbReference>
<dbReference type="SUPFAM" id="SSF102114">
    <property type="entry name" value="Radical SAM enzymes"/>
    <property type="match status" value="1"/>
</dbReference>
<dbReference type="SFLD" id="SFLDG01067">
    <property type="entry name" value="SPASM/twitch_domain_containing"/>
    <property type="match status" value="1"/>
</dbReference>
<feature type="binding site" evidence="12">
    <location>
        <position position="40"/>
    </location>
    <ligand>
        <name>S-adenosyl-L-methionine</name>
        <dbReference type="ChEBI" id="CHEBI:59789"/>
    </ligand>
</feature>
<dbReference type="CDD" id="cd21117">
    <property type="entry name" value="Twitch_MoaA"/>
    <property type="match status" value="1"/>
</dbReference>
<evidence type="ECO:0000256" key="3">
    <source>
        <dbReference type="ARBA" id="ARBA00022691"/>
    </source>
</evidence>
<evidence type="ECO:0000256" key="9">
    <source>
        <dbReference type="ARBA" id="ARBA00023150"/>
    </source>
</evidence>
<dbReference type="GO" id="GO:0005525">
    <property type="term" value="F:GTP binding"/>
    <property type="evidence" value="ECO:0007669"/>
    <property type="project" value="UniProtKB-UniRule"/>
</dbReference>
<feature type="binding site" evidence="12">
    <location>
        <position position="204"/>
    </location>
    <ligand>
        <name>S-adenosyl-L-methionine</name>
        <dbReference type="ChEBI" id="CHEBI:59789"/>
    </ligand>
</feature>
<proteinExistence type="inferred from homology"/>
<sequence>MRHESAIRQAVPRPLVDGFGRTATYLRLSVTDRCDLRCTYCMSENMTFLPRREILDLEEFHRLSRIFMARGVRKIRITGGEPLVRKNIMSLFAMLGADLNRGMLDELTLTTNGTLLDRHAEALFAHGVRRVNVSLDTLDPERYQTITRWGRIERVFAGIEAAQAAGLRVKINAVAMRGAFEREVDELIRFAHERGMDLTLIEEMPLGEGQHDRRESFLSLSKLRDMLSKRWTLEPLAVSSGGPARYVRVAETGGLLGFITPLSCDFCATCNRLRVSATGDLFTCMGNEGRVGLRDALRAGDDDRPVAALISRAVAMKPEGHAFSITNDHVEGIGRTMSVLGG</sequence>
<dbReference type="AlphaFoldDB" id="A0A1U9Z782"/>
<feature type="binding site" evidence="12">
    <location>
        <begin position="272"/>
        <end position="274"/>
    </location>
    <ligand>
        <name>GTP</name>
        <dbReference type="ChEBI" id="CHEBI:37565"/>
    </ligand>
</feature>
<evidence type="ECO:0000256" key="7">
    <source>
        <dbReference type="ARBA" id="ARBA00023014"/>
    </source>
</evidence>
<comment type="cofactor">
    <cofactor evidence="12">
        <name>[4Fe-4S] cluster</name>
        <dbReference type="ChEBI" id="CHEBI:49883"/>
    </cofactor>
    <text evidence="12">Binds 2 [4Fe-4S] clusters. Binds 1 [4Fe-4S] cluster coordinated with 3 cysteines and an exchangeable S-adenosyl-L-methionine and 1 [4Fe-4S] cluster coordinated with 3 cysteines and the GTP-derived substrate.</text>
</comment>
<dbReference type="InterPro" id="IPR013785">
    <property type="entry name" value="Aldolase_TIM"/>
</dbReference>
<dbReference type="RefSeq" id="WP_018064466.1">
    <property type="nucleotide sequence ID" value="NZ_AQWH01000007.1"/>
</dbReference>
<dbReference type="InterPro" id="IPR058240">
    <property type="entry name" value="rSAM_sf"/>
</dbReference>
<dbReference type="SFLD" id="SFLDS00029">
    <property type="entry name" value="Radical_SAM"/>
    <property type="match status" value="1"/>
</dbReference>
<evidence type="ECO:0000256" key="12">
    <source>
        <dbReference type="HAMAP-Rule" id="MF_01225"/>
    </source>
</evidence>
<dbReference type="Proteomes" id="UP000191135">
    <property type="component" value="Chromosome"/>
</dbReference>
<dbReference type="NCBIfam" id="TIGR02666">
    <property type="entry name" value="moaA"/>
    <property type="match status" value="1"/>
</dbReference>
<dbReference type="HAMAP" id="MF_01225_B">
    <property type="entry name" value="MoaA_B"/>
    <property type="match status" value="1"/>
</dbReference>
<dbReference type="SMART" id="SM00729">
    <property type="entry name" value="Elp3"/>
    <property type="match status" value="1"/>
</dbReference>
<dbReference type="eggNOG" id="COG2896">
    <property type="taxonomic scope" value="Bacteria"/>
</dbReference>
<feature type="binding site" evidence="12">
    <location>
        <position position="80"/>
    </location>
    <ligand>
        <name>S-adenosyl-L-methionine</name>
        <dbReference type="ChEBI" id="CHEBI:59789"/>
    </ligand>
</feature>
<feature type="domain" description="Radical SAM core" evidence="13">
    <location>
        <begin position="18"/>
        <end position="236"/>
    </location>
</feature>
<dbReference type="GO" id="GO:1904047">
    <property type="term" value="F:S-adenosyl-L-methionine binding"/>
    <property type="evidence" value="ECO:0007669"/>
    <property type="project" value="UniProtKB-UniRule"/>
</dbReference>
<feature type="binding site" evidence="12">
    <location>
        <position position="110"/>
    </location>
    <ligand>
        <name>GTP</name>
        <dbReference type="ChEBI" id="CHEBI:37565"/>
    </ligand>
</feature>
<keyword evidence="4 12" id="KW-0479">Metal-binding</keyword>
<comment type="similarity">
    <text evidence="12">Belongs to the radical SAM superfamily. MoaA family.</text>
</comment>
<keyword evidence="8 12" id="KW-0342">GTP-binding</keyword>
<comment type="pathway">
    <text evidence="12">Cofactor biosynthesis; molybdopterin biosynthesis.</text>
</comment>
<evidence type="ECO:0000259" key="13">
    <source>
        <dbReference type="PROSITE" id="PS51918"/>
    </source>
</evidence>
<evidence type="ECO:0000256" key="1">
    <source>
        <dbReference type="ARBA" id="ARBA00012167"/>
    </source>
</evidence>
<dbReference type="Pfam" id="PF06463">
    <property type="entry name" value="Mob_synth_C"/>
    <property type="match status" value="1"/>
</dbReference>
<evidence type="ECO:0000313" key="14">
    <source>
        <dbReference type="EMBL" id="AQZ53480.1"/>
    </source>
</evidence>
<dbReference type="InterPro" id="IPR000385">
    <property type="entry name" value="MoaA_NifB_PqqE_Fe-S-bd_CS"/>
</dbReference>
<dbReference type="InterPro" id="IPR050105">
    <property type="entry name" value="MoCo_biosynth_MoaA/MoaC"/>
</dbReference>
<reference evidence="14 15" key="1">
    <citation type="submission" date="2017-03" db="EMBL/GenBank/DDBJ databases">
        <title>Foreign affairs: Plasmid Transfer between Roseobacters and Rhizobia.</title>
        <authorList>
            <person name="Bartling P."/>
            <person name="Bunk B."/>
            <person name="Overmann J."/>
            <person name="Brinkmann H."/>
            <person name="Petersen J."/>
        </authorList>
    </citation>
    <scope>NUCLEOTIDE SEQUENCE [LARGE SCALE GENOMIC DNA]</scope>
    <source>
        <strain evidence="14 15">MACL11</strain>
    </source>
</reference>
<evidence type="ECO:0000256" key="2">
    <source>
        <dbReference type="ARBA" id="ARBA00022485"/>
    </source>
</evidence>
<accession>A0A1U9Z782</accession>
<evidence type="ECO:0000313" key="15">
    <source>
        <dbReference type="Proteomes" id="UP000191135"/>
    </source>
</evidence>
<keyword evidence="2 12" id="KW-0004">4Fe-4S</keyword>
<dbReference type="CDD" id="cd01335">
    <property type="entry name" value="Radical_SAM"/>
    <property type="match status" value="1"/>
</dbReference>
<dbReference type="OrthoDB" id="9763993at2"/>
<dbReference type="InterPro" id="IPR006638">
    <property type="entry name" value="Elp3/MiaA/NifB-like_rSAM"/>
</dbReference>
<organism evidence="14 15">
    <name type="scientific">Martelella mediterranea DSM 17316</name>
    <dbReference type="NCBI Taxonomy" id="1122214"/>
    <lineage>
        <taxon>Bacteria</taxon>
        <taxon>Pseudomonadati</taxon>
        <taxon>Pseudomonadota</taxon>
        <taxon>Alphaproteobacteria</taxon>
        <taxon>Hyphomicrobiales</taxon>
        <taxon>Aurantimonadaceae</taxon>
        <taxon>Martelella</taxon>
    </lineage>
</organism>
<feature type="binding site" evidence="12">
    <location>
        <position position="267"/>
    </location>
    <ligand>
        <name>[4Fe-4S] cluster</name>
        <dbReference type="ChEBI" id="CHEBI:49883"/>
        <label>2</label>
        <note>4Fe-4S-substrate</note>
    </ligand>
</feature>
<feature type="binding site" evidence="12">
    <location>
        <position position="34"/>
    </location>
    <ligand>
        <name>[4Fe-4S] cluster</name>
        <dbReference type="ChEBI" id="CHEBI:49883"/>
        <label>1</label>
        <note>4Fe-4S-S-AdoMet</note>
    </ligand>
</feature>
<dbReference type="STRING" id="1122214.Mame_04185"/>
<dbReference type="PROSITE" id="PS51918">
    <property type="entry name" value="RADICAL_SAM"/>
    <property type="match status" value="1"/>
</dbReference>
<dbReference type="InterPro" id="IPR040064">
    <property type="entry name" value="MoaA-like"/>
</dbReference>
<gene>
    <name evidence="14" type="primary">moaA_2</name>
    <name evidence="12" type="synonym">moaA</name>
    <name evidence="14" type="ORF">Mame_04185</name>
</gene>
<keyword evidence="15" id="KW-1185">Reference proteome</keyword>
<name>A0A1U9Z782_9HYPH</name>
<evidence type="ECO:0000256" key="8">
    <source>
        <dbReference type="ARBA" id="ARBA00023134"/>
    </source>
</evidence>
<feature type="binding site" evidence="12">
    <location>
        <position position="27"/>
    </location>
    <ligand>
        <name>GTP</name>
        <dbReference type="ChEBI" id="CHEBI:37565"/>
    </ligand>
</feature>
<dbReference type="InterPro" id="IPR013483">
    <property type="entry name" value="MoaA"/>
</dbReference>
<feature type="binding site" evidence="12">
    <location>
        <position position="284"/>
    </location>
    <ligand>
        <name>[4Fe-4S] cluster</name>
        <dbReference type="ChEBI" id="CHEBI:49883"/>
        <label>2</label>
        <note>4Fe-4S-substrate</note>
    </ligand>
</feature>
<dbReference type="PANTHER" id="PTHR22960">
    <property type="entry name" value="MOLYBDOPTERIN COFACTOR SYNTHESIS PROTEIN A"/>
    <property type="match status" value="1"/>
</dbReference>
<comment type="catalytic activity">
    <reaction evidence="11 12">
        <text>GTP + AH2 + S-adenosyl-L-methionine = (8S)-3',8-cyclo-7,8-dihydroguanosine 5'-triphosphate + 5'-deoxyadenosine + L-methionine + A + H(+)</text>
        <dbReference type="Rhea" id="RHEA:49576"/>
        <dbReference type="ChEBI" id="CHEBI:13193"/>
        <dbReference type="ChEBI" id="CHEBI:15378"/>
        <dbReference type="ChEBI" id="CHEBI:17319"/>
        <dbReference type="ChEBI" id="CHEBI:17499"/>
        <dbReference type="ChEBI" id="CHEBI:37565"/>
        <dbReference type="ChEBI" id="CHEBI:57844"/>
        <dbReference type="ChEBI" id="CHEBI:59789"/>
        <dbReference type="ChEBI" id="CHEBI:131766"/>
        <dbReference type="EC" id="4.1.99.22"/>
    </reaction>
</comment>
<dbReference type="Pfam" id="PF04055">
    <property type="entry name" value="Radical_SAM"/>
    <property type="match status" value="1"/>
</dbReference>
<evidence type="ECO:0000256" key="4">
    <source>
        <dbReference type="ARBA" id="ARBA00022723"/>
    </source>
</evidence>
<keyword evidence="6 12" id="KW-0408">Iron</keyword>
<evidence type="ECO:0000256" key="10">
    <source>
        <dbReference type="ARBA" id="ARBA00023239"/>
    </source>
</evidence>
<dbReference type="GO" id="GO:0051539">
    <property type="term" value="F:4 iron, 4 sulfur cluster binding"/>
    <property type="evidence" value="ECO:0007669"/>
    <property type="project" value="UniProtKB-UniRule"/>
</dbReference>
<dbReference type="GO" id="GO:0061799">
    <property type="term" value="F:cyclic pyranopterin monophosphate synthase activity"/>
    <property type="evidence" value="ECO:0007669"/>
    <property type="project" value="TreeGrafter"/>
</dbReference>
<dbReference type="PROSITE" id="PS01305">
    <property type="entry name" value="MOAA_NIFB_PQQE"/>
    <property type="match status" value="1"/>
</dbReference>
<dbReference type="EMBL" id="CP020330">
    <property type="protein sequence ID" value="AQZ53480.1"/>
    <property type="molecule type" value="Genomic_DNA"/>
</dbReference>
<dbReference type="EC" id="4.1.99.22" evidence="1 12"/>
<keyword evidence="10 12" id="KW-0456">Lyase</keyword>
<dbReference type="SFLD" id="SFLDG01383">
    <property type="entry name" value="cyclic_pyranopterin_phosphate"/>
    <property type="match status" value="1"/>
</dbReference>
<dbReference type="KEGG" id="mmed:Mame_04185"/>
<feature type="binding site" evidence="12">
    <location>
        <position position="41"/>
    </location>
    <ligand>
        <name>[4Fe-4S] cluster</name>
        <dbReference type="ChEBI" id="CHEBI:49883"/>
        <label>1</label>
        <note>4Fe-4S-S-AdoMet</note>
    </ligand>
</feature>
<evidence type="ECO:0000256" key="11">
    <source>
        <dbReference type="ARBA" id="ARBA00048697"/>
    </source>
</evidence>
<dbReference type="InterPro" id="IPR007197">
    <property type="entry name" value="rSAM"/>
</dbReference>
<dbReference type="GO" id="GO:0006777">
    <property type="term" value="P:Mo-molybdopterin cofactor biosynthetic process"/>
    <property type="evidence" value="ECO:0007669"/>
    <property type="project" value="UniProtKB-UniRule"/>
</dbReference>
<comment type="function">
    <text evidence="12">Catalyzes the cyclization of GTP to (8S)-3',8-cyclo-7,8-dihydroguanosine 5'-triphosphate.</text>
</comment>
<comment type="subunit">
    <text evidence="12">Monomer and homodimer.</text>
</comment>